<reference evidence="4 7" key="2">
    <citation type="submission" date="2022-05" db="EMBL/GenBank/DDBJ databases">
        <title>Genome Sequencing of Bee-Associated Microbes.</title>
        <authorList>
            <person name="Dunlap C."/>
        </authorList>
    </citation>
    <scope>NUCLEOTIDE SEQUENCE [LARGE SCALE GENOMIC DNA]</scope>
    <source>
        <strain evidence="4 7">NRRL B-23120</strain>
    </source>
</reference>
<protein>
    <submittedName>
        <fullName evidence="5">FAD-dependent oxidoreductase</fullName>
    </submittedName>
    <submittedName>
        <fullName evidence="4">Tryptophan 7-halogenase</fullName>
    </submittedName>
</protein>
<dbReference type="InterPro" id="IPR006905">
    <property type="entry name" value="Flavin_halogenase"/>
</dbReference>
<dbReference type="Gene3D" id="3.50.50.60">
    <property type="entry name" value="FAD/NAD(P)-binding domain"/>
    <property type="match status" value="1"/>
</dbReference>
<evidence type="ECO:0000256" key="1">
    <source>
        <dbReference type="ARBA" id="ARBA00023002"/>
    </source>
</evidence>
<reference evidence="5 6" key="1">
    <citation type="submission" date="2018-01" db="EMBL/GenBank/DDBJ databases">
        <title>The whole genome sequencing and assembly of Paenibacillus chitinolyticus KCCM 41400 strain.</title>
        <authorList>
            <person name="Kim J.-Y."/>
            <person name="Park M.-K."/>
            <person name="Lee Y.-J."/>
            <person name="Yi H."/>
            <person name="Bahn Y.-S."/>
            <person name="Kim J.F."/>
            <person name="Lee D.-W."/>
        </authorList>
    </citation>
    <scope>NUCLEOTIDE SEQUENCE [LARGE SCALE GENOMIC DNA]</scope>
    <source>
        <strain evidence="5 6">KCCM 41400</strain>
    </source>
</reference>
<comment type="similarity">
    <text evidence="3">Belongs to the flavin-dependent halogenase family. Bacterial tryptophan halogenase subfamily.</text>
</comment>
<gene>
    <name evidence="4" type="ORF">M5X16_08490</name>
    <name evidence="5" type="ORF">PC41400_07730</name>
</gene>
<dbReference type="OrthoDB" id="9806565at2"/>
<dbReference type="KEGG" id="pchi:PC41400_07730"/>
<name>A0A410WT49_9BACL</name>
<dbReference type="Proteomes" id="UP000288943">
    <property type="component" value="Chromosome"/>
</dbReference>
<sequence>MEKTTGTAAHYDVIVIGAGIAGTILSAILARQQLSVLVIDAATHPRFVIGESMIPATSFMMRIMAERYDVPEIMHCSTLPFVQNHITSNSGTKRNFSFFYHREGEAQNPKESTQLPVPNIPYGPEAHLFRQDTDAYMMAVAIKYGAKVKQKTMISDIDIHEDGVNIKTTANEEFSAKYIVDASGFNSVLAKRLGLREEPSRMKTKSRSIFTHMVGVKPFDEITNKDEHKLPNRIHNGTLHHIFDGGWLWVIPFDNNAKSTSILCSVGLQYDLNRNPDNVPTKKPEEEFADFLEAYPDVKKQFENAKPVREWISSGGRLQYSASKVIGKRFCLLAHASAFIDPLFSRGLAITTETINSLAQRLIDAVREDDFNEERFEPVSRIIQQSYDTNDRLVSCSYTAFRDFNLWNAWYRVWALGQAFTSLRLTQVLSKFYKERDMQILLDIEKAPYIGSLCVDFAEFQPLFEKIASTVEAVRDHGLSTEEATKRIYGYYEEVQSFIPDQYEFLNPDRRFISKMDMLSLYEVVMWGAQQAPETIRKLYFDIDESFLKGTKEPASNEVPVATV</sequence>
<dbReference type="EMBL" id="JAMDMJ010000008">
    <property type="protein sequence ID" value="MCY9595808.1"/>
    <property type="molecule type" value="Genomic_DNA"/>
</dbReference>
<dbReference type="RefSeq" id="WP_042229200.1">
    <property type="nucleotide sequence ID" value="NZ_CP026520.1"/>
</dbReference>
<evidence type="ECO:0000313" key="7">
    <source>
        <dbReference type="Proteomes" id="UP001527202"/>
    </source>
</evidence>
<dbReference type="PANTHER" id="PTHR43747">
    <property type="entry name" value="FAD-BINDING PROTEIN"/>
    <property type="match status" value="1"/>
</dbReference>
<dbReference type="EMBL" id="CP026520">
    <property type="protein sequence ID" value="QAV17558.1"/>
    <property type="molecule type" value="Genomic_DNA"/>
</dbReference>
<dbReference type="GeneID" id="95374701"/>
<evidence type="ECO:0000313" key="4">
    <source>
        <dbReference type="EMBL" id="MCY9595808.1"/>
    </source>
</evidence>
<keyword evidence="7" id="KW-1185">Reference proteome</keyword>
<dbReference type="GO" id="GO:0004497">
    <property type="term" value="F:monooxygenase activity"/>
    <property type="evidence" value="ECO:0007669"/>
    <property type="project" value="UniProtKB-KW"/>
</dbReference>
<dbReference type="PANTHER" id="PTHR43747:SF5">
    <property type="entry name" value="FAD-BINDING DOMAIN-CONTAINING PROTEIN"/>
    <property type="match status" value="1"/>
</dbReference>
<proteinExistence type="inferred from homology"/>
<accession>A0A410WT49</accession>
<evidence type="ECO:0000313" key="5">
    <source>
        <dbReference type="EMBL" id="QAV17558.1"/>
    </source>
</evidence>
<dbReference type="SMR" id="A0A410WT49"/>
<dbReference type="Proteomes" id="UP001527202">
    <property type="component" value="Unassembled WGS sequence"/>
</dbReference>
<organism evidence="5 6">
    <name type="scientific">Paenibacillus chitinolyticus</name>
    <dbReference type="NCBI Taxonomy" id="79263"/>
    <lineage>
        <taxon>Bacteria</taxon>
        <taxon>Bacillati</taxon>
        <taxon>Bacillota</taxon>
        <taxon>Bacilli</taxon>
        <taxon>Bacillales</taxon>
        <taxon>Paenibacillaceae</taxon>
        <taxon>Paenibacillus</taxon>
    </lineage>
</organism>
<dbReference type="InterPro" id="IPR036188">
    <property type="entry name" value="FAD/NAD-bd_sf"/>
</dbReference>
<evidence type="ECO:0000256" key="3">
    <source>
        <dbReference type="ARBA" id="ARBA00038396"/>
    </source>
</evidence>
<dbReference type="PRINTS" id="PR00420">
    <property type="entry name" value="RNGMNOXGNASE"/>
</dbReference>
<dbReference type="SUPFAM" id="SSF51905">
    <property type="entry name" value="FAD/NAD(P)-binding domain"/>
    <property type="match status" value="1"/>
</dbReference>
<evidence type="ECO:0000313" key="6">
    <source>
        <dbReference type="Proteomes" id="UP000288943"/>
    </source>
</evidence>
<evidence type="ECO:0000256" key="2">
    <source>
        <dbReference type="ARBA" id="ARBA00023033"/>
    </source>
</evidence>
<keyword evidence="2" id="KW-0503">Monooxygenase</keyword>
<dbReference type="AlphaFoldDB" id="A0A410WT49"/>
<dbReference type="InterPro" id="IPR050816">
    <property type="entry name" value="Flavin-dep_Halogenase_NPB"/>
</dbReference>
<dbReference type="Pfam" id="PF04820">
    <property type="entry name" value="Trp_halogenase"/>
    <property type="match status" value="2"/>
</dbReference>
<keyword evidence="1" id="KW-0560">Oxidoreductase</keyword>